<comment type="caution">
    <text evidence="2">The sequence shown here is derived from an EMBL/GenBank/DDBJ whole genome shotgun (WGS) entry which is preliminary data.</text>
</comment>
<dbReference type="Proteomes" id="UP000036403">
    <property type="component" value="Unassembled WGS sequence"/>
</dbReference>
<evidence type="ECO:0000313" key="3">
    <source>
        <dbReference type="Proteomes" id="UP000036403"/>
    </source>
</evidence>
<accession>A0A0J7KIR6</accession>
<name>A0A0J7KIR6_LASNI</name>
<gene>
    <name evidence="2" type="ORF">RF55_10126</name>
</gene>
<protein>
    <submittedName>
        <fullName evidence="2">Membrane protein</fullName>
    </submittedName>
</protein>
<proteinExistence type="predicted"/>
<dbReference type="EMBL" id="LBMM01006985">
    <property type="protein sequence ID" value="KMQ90142.1"/>
    <property type="molecule type" value="Genomic_DNA"/>
</dbReference>
<dbReference type="PaxDb" id="67767-A0A0J7KIR6"/>
<evidence type="ECO:0000313" key="2">
    <source>
        <dbReference type="EMBL" id="KMQ90142.1"/>
    </source>
</evidence>
<sequence>MQKRTNRGDNICRDRPSKVAVNGRNAWILTSAQNRIAARQESRPENRRRRSPSGRLVDPDRNAPDSLEVTLPVGRIGLKKKAASN</sequence>
<evidence type="ECO:0000256" key="1">
    <source>
        <dbReference type="SAM" id="MobiDB-lite"/>
    </source>
</evidence>
<reference evidence="2 3" key="1">
    <citation type="submission" date="2015-04" db="EMBL/GenBank/DDBJ databases">
        <title>Lasius niger genome sequencing.</title>
        <authorList>
            <person name="Konorov E.A."/>
            <person name="Nikitin M.A."/>
            <person name="Kirill M.V."/>
            <person name="Chang P."/>
        </authorList>
    </citation>
    <scope>NUCLEOTIDE SEQUENCE [LARGE SCALE GENOMIC DNA]</scope>
    <source>
        <tissue evidence="2">Whole</tissue>
    </source>
</reference>
<keyword evidence="3" id="KW-1185">Reference proteome</keyword>
<feature type="region of interest" description="Disordered" evidence="1">
    <location>
        <begin position="32"/>
        <end position="67"/>
    </location>
</feature>
<dbReference type="AlphaFoldDB" id="A0A0J7KIR6"/>
<organism evidence="2 3">
    <name type="scientific">Lasius niger</name>
    <name type="common">Black garden ant</name>
    <dbReference type="NCBI Taxonomy" id="67767"/>
    <lineage>
        <taxon>Eukaryota</taxon>
        <taxon>Metazoa</taxon>
        <taxon>Ecdysozoa</taxon>
        <taxon>Arthropoda</taxon>
        <taxon>Hexapoda</taxon>
        <taxon>Insecta</taxon>
        <taxon>Pterygota</taxon>
        <taxon>Neoptera</taxon>
        <taxon>Endopterygota</taxon>
        <taxon>Hymenoptera</taxon>
        <taxon>Apocrita</taxon>
        <taxon>Aculeata</taxon>
        <taxon>Formicoidea</taxon>
        <taxon>Formicidae</taxon>
        <taxon>Formicinae</taxon>
        <taxon>Lasius</taxon>
        <taxon>Lasius</taxon>
    </lineage>
</organism>